<feature type="transmembrane region" description="Helical" evidence="2">
    <location>
        <begin position="61"/>
        <end position="79"/>
    </location>
</feature>
<dbReference type="EMBL" id="BOPF01000020">
    <property type="protein sequence ID" value="GIJ48346.1"/>
    <property type="molecule type" value="Genomic_DNA"/>
</dbReference>
<evidence type="ECO:0000313" key="3">
    <source>
        <dbReference type="EMBL" id="GIJ48346.1"/>
    </source>
</evidence>
<organism evidence="3 4">
    <name type="scientific">Virgisporangium aliadipatigenens</name>
    <dbReference type="NCBI Taxonomy" id="741659"/>
    <lineage>
        <taxon>Bacteria</taxon>
        <taxon>Bacillati</taxon>
        <taxon>Actinomycetota</taxon>
        <taxon>Actinomycetes</taxon>
        <taxon>Micromonosporales</taxon>
        <taxon>Micromonosporaceae</taxon>
        <taxon>Virgisporangium</taxon>
    </lineage>
</organism>
<keyword evidence="4" id="KW-1185">Reference proteome</keyword>
<dbReference type="AlphaFoldDB" id="A0A8J3YN85"/>
<feature type="region of interest" description="Disordered" evidence="1">
    <location>
        <begin position="101"/>
        <end position="142"/>
    </location>
</feature>
<dbReference type="Gene3D" id="1.20.1250.20">
    <property type="entry name" value="MFS general substrate transporter like domains"/>
    <property type="match status" value="1"/>
</dbReference>
<evidence type="ECO:0008006" key="5">
    <source>
        <dbReference type="Google" id="ProtNLM"/>
    </source>
</evidence>
<evidence type="ECO:0000256" key="1">
    <source>
        <dbReference type="SAM" id="MobiDB-lite"/>
    </source>
</evidence>
<protein>
    <recommendedName>
        <fullName evidence="5">MFS transporter</fullName>
    </recommendedName>
</protein>
<name>A0A8J3YN85_9ACTN</name>
<dbReference type="Proteomes" id="UP000619260">
    <property type="component" value="Unassembled WGS sequence"/>
</dbReference>
<feature type="transmembrane region" description="Helical" evidence="2">
    <location>
        <begin position="31"/>
        <end position="55"/>
    </location>
</feature>
<keyword evidence="2" id="KW-0812">Transmembrane</keyword>
<sequence length="142" mass="14918">MFVFGVHEFVRATTAVTVRQRAVPTHPQGRVGSVSTICIFTGLVVGAPIGGALAGRFDVTAPFWFAFVLTALLTAGSVTTRGGSVPDVLAGHRAATPGGRFLPAAGPSLVPGQPLRRADPCAGPARYRTRTWQRSGPPREQR</sequence>
<dbReference type="InterPro" id="IPR036259">
    <property type="entry name" value="MFS_trans_sf"/>
</dbReference>
<gene>
    <name evidence="3" type="ORF">Val02_52320</name>
</gene>
<comment type="caution">
    <text evidence="3">The sequence shown here is derived from an EMBL/GenBank/DDBJ whole genome shotgun (WGS) entry which is preliminary data.</text>
</comment>
<evidence type="ECO:0000256" key="2">
    <source>
        <dbReference type="SAM" id="Phobius"/>
    </source>
</evidence>
<keyword evidence="2" id="KW-1133">Transmembrane helix</keyword>
<proteinExistence type="predicted"/>
<keyword evidence="2" id="KW-0472">Membrane</keyword>
<dbReference type="SUPFAM" id="SSF103473">
    <property type="entry name" value="MFS general substrate transporter"/>
    <property type="match status" value="1"/>
</dbReference>
<evidence type="ECO:0000313" key="4">
    <source>
        <dbReference type="Proteomes" id="UP000619260"/>
    </source>
</evidence>
<reference evidence="3" key="1">
    <citation type="submission" date="2021-01" db="EMBL/GenBank/DDBJ databases">
        <title>Whole genome shotgun sequence of Virgisporangium aliadipatigenens NBRC 105644.</title>
        <authorList>
            <person name="Komaki H."/>
            <person name="Tamura T."/>
        </authorList>
    </citation>
    <scope>NUCLEOTIDE SEQUENCE</scope>
    <source>
        <strain evidence="3">NBRC 105644</strain>
    </source>
</reference>
<accession>A0A8J3YN85</accession>